<dbReference type="OrthoDB" id="7876829at2"/>
<keyword evidence="3" id="KW-1185">Reference proteome</keyword>
<reference evidence="3" key="1">
    <citation type="submission" date="2017-03" db="EMBL/GenBank/DDBJ databases">
        <authorList>
            <person name="Rodrigo-Torres L."/>
            <person name="Arahal R.D."/>
            <person name="Lucena T."/>
        </authorList>
    </citation>
    <scope>NUCLEOTIDE SEQUENCE [LARGE SCALE GENOMIC DNA]</scope>
    <source>
        <strain evidence="3">CECT 8411</strain>
    </source>
</reference>
<organism evidence="2 3">
    <name type="scientific">Ruegeria meonggei</name>
    <dbReference type="NCBI Taxonomy" id="1446476"/>
    <lineage>
        <taxon>Bacteria</taxon>
        <taxon>Pseudomonadati</taxon>
        <taxon>Pseudomonadota</taxon>
        <taxon>Alphaproteobacteria</taxon>
        <taxon>Rhodobacterales</taxon>
        <taxon>Roseobacteraceae</taxon>
        <taxon>Ruegeria</taxon>
    </lineage>
</organism>
<dbReference type="EMBL" id="FWFP01000008">
    <property type="protein sequence ID" value="SLN59478.1"/>
    <property type="molecule type" value="Genomic_DNA"/>
</dbReference>
<proteinExistence type="predicted"/>
<evidence type="ECO:0000313" key="3">
    <source>
        <dbReference type="Proteomes" id="UP000193778"/>
    </source>
</evidence>
<gene>
    <name evidence="2" type="ORF">RUM8411_02922</name>
</gene>
<dbReference type="RefSeq" id="WP_085823415.1">
    <property type="nucleotide sequence ID" value="NZ_FWFP01000008.1"/>
</dbReference>
<name>A0A1X6ZS05_9RHOB</name>
<dbReference type="Proteomes" id="UP000193778">
    <property type="component" value="Unassembled WGS sequence"/>
</dbReference>
<accession>A0A1X6ZS05</accession>
<sequence length="162" mass="18174">MHKKFIALIVATAVAVTGVSASQARAADAGDILGGLAAIALIGAAVKHFSDENKKNTVTHNYNHVYQPPKHHAHPKPAIRPHHVRPLPKHIAKYDLPQRCLRTFKAYSHKRPLLGAGCLNKHYKYSKSLPNQCKVKFWNGKKSRRAYHPGCLRQKGYRVSYR</sequence>
<feature type="chain" id="PRO_5013344443" evidence="1">
    <location>
        <begin position="27"/>
        <end position="162"/>
    </location>
</feature>
<evidence type="ECO:0000256" key="1">
    <source>
        <dbReference type="SAM" id="SignalP"/>
    </source>
</evidence>
<feature type="signal peptide" evidence="1">
    <location>
        <begin position="1"/>
        <end position="26"/>
    </location>
</feature>
<protein>
    <submittedName>
        <fullName evidence="2">Uncharacterized protein</fullName>
    </submittedName>
</protein>
<evidence type="ECO:0000313" key="2">
    <source>
        <dbReference type="EMBL" id="SLN59478.1"/>
    </source>
</evidence>
<dbReference type="AlphaFoldDB" id="A0A1X6ZS05"/>
<keyword evidence="1" id="KW-0732">Signal</keyword>